<dbReference type="OMA" id="DANAICQ"/>
<feature type="transmembrane region" description="Helical" evidence="1">
    <location>
        <begin position="42"/>
        <end position="59"/>
    </location>
</feature>
<dbReference type="InterPro" id="IPR052337">
    <property type="entry name" value="SAT4-like"/>
</dbReference>
<evidence type="ECO:0000313" key="3">
    <source>
        <dbReference type="Proteomes" id="UP000054270"/>
    </source>
</evidence>
<dbReference type="Proteomes" id="UP000054270">
    <property type="component" value="Unassembled WGS sequence"/>
</dbReference>
<dbReference type="AlphaFoldDB" id="A0A0D2PSV4"/>
<name>A0A0D2PSV4_HYPSF</name>
<organism evidence="2 3">
    <name type="scientific">Hypholoma sublateritium (strain FD-334 SS-4)</name>
    <dbReference type="NCBI Taxonomy" id="945553"/>
    <lineage>
        <taxon>Eukaryota</taxon>
        <taxon>Fungi</taxon>
        <taxon>Dikarya</taxon>
        <taxon>Basidiomycota</taxon>
        <taxon>Agaricomycotina</taxon>
        <taxon>Agaricomycetes</taxon>
        <taxon>Agaricomycetidae</taxon>
        <taxon>Agaricales</taxon>
        <taxon>Agaricineae</taxon>
        <taxon>Strophariaceae</taxon>
        <taxon>Hypholoma</taxon>
    </lineage>
</organism>
<feature type="transmembrane region" description="Helical" evidence="1">
    <location>
        <begin position="210"/>
        <end position="237"/>
    </location>
</feature>
<accession>A0A0D2PSV4</accession>
<feature type="transmembrane region" description="Helical" evidence="1">
    <location>
        <begin position="71"/>
        <end position="95"/>
    </location>
</feature>
<keyword evidence="1" id="KW-0472">Membrane</keyword>
<dbReference type="EMBL" id="KN817547">
    <property type="protein sequence ID" value="KJA22830.1"/>
    <property type="molecule type" value="Genomic_DNA"/>
</dbReference>
<feature type="transmembrane region" description="Helical" evidence="1">
    <location>
        <begin position="149"/>
        <end position="172"/>
    </location>
</feature>
<keyword evidence="3" id="KW-1185">Reference proteome</keyword>
<evidence type="ECO:0008006" key="4">
    <source>
        <dbReference type="Google" id="ProtNLM"/>
    </source>
</evidence>
<dbReference type="OrthoDB" id="444631at2759"/>
<keyword evidence="1" id="KW-0812">Transmembrane</keyword>
<dbReference type="STRING" id="945553.A0A0D2PSV4"/>
<proteinExistence type="predicted"/>
<keyword evidence="1" id="KW-1133">Transmembrane helix</keyword>
<dbReference type="PANTHER" id="PTHR33048:SF47">
    <property type="entry name" value="INTEGRAL MEMBRANE PROTEIN-RELATED"/>
    <property type="match status" value="1"/>
</dbReference>
<dbReference type="PANTHER" id="PTHR33048">
    <property type="entry name" value="PTH11-LIKE INTEGRAL MEMBRANE PROTEIN (AFU_ORTHOLOGUE AFUA_5G11245)"/>
    <property type="match status" value="1"/>
</dbReference>
<reference evidence="3" key="1">
    <citation type="submission" date="2014-04" db="EMBL/GenBank/DDBJ databases">
        <title>Evolutionary Origins and Diversification of the Mycorrhizal Mutualists.</title>
        <authorList>
            <consortium name="DOE Joint Genome Institute"/>
            <consortium name="Mycorrhizal Genomics Consortium"/>
            <person name="Kohler A."/>
            <person name="Kuo A."/>
            <person name="Nagy L.G."/>
            <person name="Floudas D."/>
            <person name="Copeland A."/>
            <person name="Barry K.W."/>
            <person name="Cichocki N."/>
            <person name="Veneault-Fourrey C."/>
            <person name="LaButti K."/>
            <person name="Lindquist E.A."/>
            <person name="Lipzen A."/>
            <person name="Lundell T."/>
            <person name="Morin E."/>
            <person name="Murat C."/>
            <person name="Riley R."/>
            <person name="Ohm R."/>
            <person name="Sun H."/>
            <person name="Tunlid A."/>
            <person name="Henrissat B."/>
            <person name="Grigoriev I.V."/>
            <person name="Hibbett D.S."/>
            <person name="Martin F."/>
        </authorList>
    </citation>
    <scope>NUCLEOTIDE SEQUENCE [LARGE SCALE GENOMIC DNA]</scope>
    <source>
        <strain evidence="3">FD-334 SS-4</strain>
    </source>
</reference>
<evidence type="ECO:0000313" key="2">
    <source>
        <dbReference type="EMBL" id="KJA22830.1"/>
    </source>
</evidence>
<protein>
    <recommendedName>
        <fullName evidence="4">G-protein coupled receptors family 3 profile domain-containing protein</fullName>
    </recommendedName>
</protein>
<gene>
    <name evidence="2" type="ORF">HYPSUDRAFT_640057</name>
</gene>
<evidence type="ECO:0000256" key="1">
    <source>
        <dbReference type="SAM" id="Phobius"/>
    </source>
</evidence>
<feature type="transmembrane region" description="Helical" evidence="1">
    <location>
        <begin position="184"/>
        <end position="204"/>
    </location>
</feature>
<feature type="transmembrane region" description="Helical" evidence="1">
    <location>
        <begin position="12"/>
        <end position="30"/>
    </location>
</feature>
<sequence>MNPDASSTQIELTSTICTAFAIAMTLLRLYIRWNNYRKDDHCAILSMCFLVTQMVVILVSKGQIDTFTLSYIFTATFYATVWSARIAILCTIIRLGRGREQFRLHSVLAAIFILLWAILTCQLFWSCEAERHRSPINISSCSPTRQMAILQLTAGVFADVTLLFSSLQLFCVIQDSSLRHRLKFIFSTCMATTLASIVHVSFILKGKDKTMMLIAALVEGCVALSVASLPVVTNIIFRLNPMLFHRSSHGTFRGINYESTVETLIFTPCPDTQSVRDDCESETPSLLLPKAAFPRTASDLEAIGIAILPRLQTHGLTEPLAVHVHQLPSPY</sequence>
<feature type="transmembrane region" description="Helical" evidence="1">
    <location>
        <begin position="107"/>
        <end position="125"/>
    </location>
</feature>